<protein>
    <submittedName>
        <fullName evidence="1">Uncharacterized protein</fullName>
    </submittedName>
</protein>
<dbReference type="EMBL" id="JYDH01000030">
    <property type="protein sequence ID" value="KRY37865.1"/>
    <property type="molecule type" value="Genomic_DNA"/>
</dbReference>
<organism evidence="1 2">
    <name type="scientific">Trichinella spiralis</name>
    <name type="common">Trichina worm</name>
    <dbReference type="NCBI Taxonomy" id="6334"/>
    <lineage>
        <taxon>Eukaryota</taxon>
        <taxon>Metazoa</taxon>
        <taxon>Ecdysozoa</taxon>
        <taxon>Nematoda</taxon>
        <taxon>Enoplea</taxon>
        <taxon>Dorylaimia</taxon>
        <taxon>Trichinellida</taxon>
        <taxon>Trichinellidae</taxon>
        <taxon>Trichinella</taxon>
    </lineage>
</organism>
<keyword evidence="2" id="KW-1185">Reference proteome</keyword>
<name>A0A0V1BLA3_TRISP</name>
<accession>A0A0V1BLA3</accession>
<dbReference type="InParanoid" id="A0A0V1BLA3"/>
<sequence length="221" mass="24930">MEDRSFFHIASHYPAYSCQIFAVFEENTGDSGIRVTKCAAAAGKRTSDNYNHIKPLIQIIKYVQIIIIMEYGKLFNFCAEKSLFQENHILSTILFKSDKWKTIEKVIVIDACTKIICNVIKENSSDSCLFSEDCPLSTDKVKGINGVRLVRKVSEVNNSWYFYGFMQCIYAEAILVLTVQYSTARVQPKTCGDEMTVSVLGSVYMIGKTAVKFSPQTECIS</sequence>
<dbReference type="AlphaFoldDB" id="A0A0V1BLA3"/>
<reference evidence="1 2" key="1">
    <citation type="submission" date="2015-01" db="EMBL/GenBank/DDBJ databases">
        <title>Evolution of Trichinella species and genotypes.</title>
        <authorList>
            <person name="Korhonen P.K."/>
            <person name="Edoardo P."/>
            <person name="Giuseppe L.R."/>
            <person name="Gasser R.B."/>
        </authorList>
    </citation>
    <scope>NUCLEOTIDE SEQUENCE [LARGE SCALE GENOMIC DNA]</scope>
    <source>
        <strain evidence="1">ISS3</strain>
    </source>
</reference>
<evidence type="ECO:0000313" key="2">
    <source>
        <dbReference type="Proteomes" id="UP000054776"/>
    </source>
</evidence>
<dbReference type="Proteomes" id="UP000054776">
    <property type="component" value="Unassembled WGS sequence"/>
</dbReference>
<evidence type="ECO:0000313" key="1">
    <source>
        <dbReference type="EMBL" id="KRY37865.1"/>
    </source>
</evidence>
<comment type="caution">
    <text evidence="1">The sequence shown here is derived from an EMBL/GenBank/DDBJ whole genome shotgun (WGS) entry which is preliminary data.</text>
</comment>
<dbReference type="OrthoDB" id="10652112at2759"/>
<proteinExistence type="predicted"/>
<gene>
    <name evidence="1" type="ORF">T01_1786</name>
</gene>